<sequence>MSGFLQCLSHTPLIGKLTPAPSVIDKVDAYTAEARGRIEQFDPQLVSIFGPDHFNGFFNDDVDVAVSQRMRVDHGFTQPLDLLLGRIDKFPVIAVFVNCVAKPLPTSKRTRILGETIGNFCKALDKRVLFLASGGLSHQPPIPEYATASEDVRQRLLGNPKVLSPEAREARTIRTIEAAKTFVDDQTTLHPLAPEWDQSFIKTISAGKMSELDGLANKTVTEAAGASTHEVKMWVAANATMAQFGPYEPVAQYYRPIPEWIAGYGGLTAQSRPKAA</sequence>
<proteinExistence type="predicted"/>
<dbReference type="GO" id="GO:0008198">
    <property type="term" value="F:ferrous iron binding"/>
    <property type="evidence" value="ECO:0007669"/>
    <property type="project" value="InterPro"/>
</dbReference>
<evidence type="ECO:0000259" key="1">
    <source>
        <dbReference type="Pfam" id="PF02900"/>
    </source>
</evidence>
<organism evidence="2 3">
    <name type="scientific">Zymoseptoria brevis</name>
    <dbReference type="NCBI Taxonomy" id="1047168"/>
    <lineage>
        <taxon>Eukaryota</taxon>
        <taxon>Fungi</taxon>
        <taxon>Dikarya</taxon>
        <taxon>Ascomycota</taxon>
        <taxon>Pezizomycotina</taxon>
        <taxon>Dothideomycetes</taxon>
        <taxon>Dothideomycetidae</taxon>
        <taxon>Mycosphaerellales</taxon>
        <taxon>Mycosphaerellaceae</taxon>
        <taxon>Zymoseptoria</taxon>
    </lineage>
</organism>
<name>A0A0F4GJ49_9PEZI</name>
<dbReference type="InterPro" id="IPR004183">
    <property type="entry name" value="Xdiol_dOase_suB"/>
</dbReference>
<reference evidence="2 3" key="1">
    <citation type="submission" date="2015-03" db="EMBL/GenBank/DDBJ databases">
        <title>RNA-seq based gene annotation and comparative genomics of four Zymoseptoria species reveal species-specific pathogenicity related genes and transposable element activity.</title>
        <authorList>
            <person name="Grandaubert J."/>
            <person name="Bhattacharyya A."/>
            <person name="Stukenbrock E.H."/>
        </authorList>
    </citation>
    <scope>NUCLEOTIDE SEQUENCE [LARGE SCALE GENOMIC DNA]</scope>
    <source>
        <strain evidence="2 3">Zb18110</strain>
    </source>
</reference>
<dbReference type="Pfam" id="PF02900">
    <property type="entry name" value="LigB"/>
    <property type="match status" value="1"/>
</dbReference>
<evidence type="ECO:0000313" key="2">
    <source>
        <dbReference type="EMBL" id="KJX97303.1"/>
    </source>
</evidence>
<protein>
    <submittedName>
        <fullName evidence="2">2,3-dihydroxyphenylpropionate/2, 3-dihydroxicinnamic acid 1,2-dioxygenase like protein</fullName>
    </submittedName>
</protein>
<gene>
    <name evidence="2" type="ORF">TI39_contig512g00006</name>
</gene>
<keyword evidence="3" id="KW-1185">Reference proteome</keyword>
<dbReference type="Proteomes" id="UP000033647">
    <property type="component" value="Unassembled WGS sequence"/>
</dbReference>
<dbReference type="AlphaFoldDB" id="A0A0F4GJ49"/>
<evidence type="ECO:0000313" key="3">
    <source>
        <dbReference type="Proteomes" id="UP000033647"/>
    </source>
</evidence>
<dbReference type="SUPFAM" id="SSF53213">
    <property type="entry name" value="LigB-like"/>
    <property type="match status" value="1"/>
</dbReference>
<accession>A0A0F4GJ49</accession>
<keyword evidence="2" id="KW-0223">Dioxygenase</keyword>
<feature type="domain" description="Extradiol ring-cleavage dioxygenase class III enzyme subunit B" evidence="1">
    <location>
        <begin position="59"/>
        <end position="263"/>
    </location>
</feature>
<dbReference type="GO" id="GO:0016702">
    <property type="term" value="F:oxidoreductase activity, acting on single donors with incorporation of molecular oxygen, incorporation of two atoms of oxygen"/>
    <property type="evidence" value="ECO:0007669"/>
    <property type="project" value="UniProtKB-ARBA"/>
</dbReference>
<dbReference type="EMBL" id="LAFY01000504">
    <property type="protein sequence ID" value="KJX97303.1"/>
    <property type="molecule type" value="Genomic_DNA"/>
</dbReference>
<comment type="caution">
    <text evidence="2">The sequence shown here is derived from an EMBL/GenBank/DDBJ whole genome shotgun (WGS) entry which is preliminary data.</text>
</comment>
<dbReference type="OrthoDB" id="5377026at2759"/>
<dbReference type="Gene3D" id="3.40.830.10">
    <property type="entry name" value="LigB-like"/>
    <property type="match status" value="1"/>
</dbReference>
<keyword evidence="2" id="KW-0560">Oxidoreductase</keyword>